<comment type="caution">
    <text evidence="2">The sequence shown here is derived from an EMBL/GenBank/DDBJ whole genome shotgun (WGS) entry which is preliminary data.</text>
</comment>
<dbReference type="EMBL" id="CAUJNA010003716">
    <property type="protein sequence ID" value="CAJ1408372.1"/>
    <property type="molecule type" value="Genomic_DNA"/>
</dbReference>
<reference evidence="2" key="1">
    <citation type="submission" date="2023-08" db="EMBL/GenBank/DDBJ databases">
        <authorList>
            <person name="Chen Y."/>
            <person name="Shah S."/>
            <person name="Dougan E. K."/>
            <person name="Thang M."/>
            <person name="Chan C."/>
        </authorList>
    </citation>
    <scope>NUCLEOTIDE SEQUENCE</scope>
</reference>
<evidence type="ECO:0000256" key="1">
    <source>
        <dbReference type="SAM" id="Phobius"/>
    </source>
</evidence>
<keyword evidence="1" id="KW-0472">Membrane</keyword>
<evidence type="ECO:0000313" key="2">
    <source>
        <dbReference type="EMBL" id="CAJ1408372.1"/>
    </source>
</evidence>
<keyword evidence="1" id="KW-1133">Transmembrane helix</keyword>
<dbReference type="Proteomes" id="UP001178507">
    <property type="component" value="Unassembled WGS sequence"/>
</dbReference>
<keyword evidence="1" id="KW-0812">Transmembrane</keyword>
<evidence type="ECO:0000313" key="3">
    <source>
        <dbReference type="Proteomes" id="UP001178507"/>
    </source>
</evidence>
<feature type="transmembrane region" description="Helical" evidence="1">
    <location>
        <begin position="21"/>
        <end position="44"/>
    </location>
</feature>
<accession>A0AA36JML0</accession>
<protein>
    <submittedName>
        <fullName evidence="2">Uncharacterized protein</fullName>
    </submittedName>
</protein>
<dbReference type="AlphaFoldDB" id="A0AA36JML0"/>
<proteinExistence type="predicted"/>
<gene>
    <name evidence="2" type="ORF">EVOR1521_LOCUS29806</name>
</gene>
<name>A0AA36JML0_9DINO</name>
<keyword evidence="3" id="KW-1185">Reference proteome</keyword>
<sequence>MDVDWTLVATSREGDAWVSCFFYYGWFSNLTLSNASVTVLLVLLKSDKARFEEQKEMMQFHSLHDAHCSKLDDEQRIRQTIAGAEDEVETVIGILLTAGAYTDNLRRSWENGLNIERAGVTDVKTGVSFSMLAWSTTALDLLSRRSLRAPLFFWISLPAVHCLSVGYPLIGLEAGEARSRYCGFYSADLGPLGYVLFARADTAVLSARV</sequence>
<organism evidence="2 3">
    <name type="scientific">Effrenium voratum</name>
    <dbReference type="NCBI Taxonomy" id="2562239"/>
    <lineage>
        <taxon>Eukaryota</taxon>
        <taxon>Sar</taxon>
        <taxon>Alveolata</taxon>
        <taxon>Dinophyceae</taxon>
        <taxon>Suessiales</taxon>
        <taxon>Symbiodiniaceae</taxon>
        <taxon>Effrenium</taxon>
    </lineage>
</organism>